<evidence type="ECO:0000313" key="2">
    <source>
        <dbReference type="Proteomes" id="UP001148838"/>
    </source>
</evidence>
<organism evidence="1 2">
    <name type="scientific">Periplaneta americana</name>
    <name type="common">American cockroach</name>
    <name type="synonym">Blatta americana</name>
    <dbReference type="NCBI Taxonomy" id="6978"/>
    <lineage>
        <taxon>Eukaryota</taxon>
        <taxon>Metazoa</taxon>
        <taxon>Ecdysozoa</taxon>
        <taxon>Arthropoda</taxon>
        <taxon>Hexapoda</taxon>
        <taxon>Insecta</taxon>
        <taxon>Pterygota</taxon>
        <taxon>Neoptera</taxon>
        <taxon>Polyneoptera</taxon>
        <taxon>Dictyoptera</taxon>
        <taxon>Blattodea</taxon>
        <taxon>Blattoidea</taxon>
        <taxon>Blattidae</taxon>
        <taxon>Blattinae</taxon>
        <taxon>Periplaneta</taxon>
    </lineage>
</organism>
<accession>A0ABQ8T3Y8</accession>
<comment type="caution">
    <text evidence="1">The sequence shown here is derived from an EMBL/GenBank/DDBJ whole genome shotgun (WGS) entry which is preliminary data.</text>
</comment>
<sequence length="126" mass="14065">MAGLCDGGNEPAGSLKAILKRREEEKEGRKEEAVLRMWRALLPITVIGALSSCVLIEEPSDLFKLRKREESERYCGQDLANAVRVVCNGSFYGPDEPVKRNGDITENKFLQGESTIFDPKKILLPN</sequence>
<dbReference type="EMBL" id="JAJSOF020000017">
    <property type="protein sequence ID" value="KAJ4440612.1"/>
    <property type="molecule type" value="Genomic_DNA"/>
</dbReference>
<gene>
    <name evidence="1" type="ORF">ANN_08758</name>
</gene>
<name>A0ABQ8T3Y8_PERAM</name>
<reference evidence="1 2" key="1">
    <citation type="journal article" date="2022" name="Allergy">
        <title>Genome assembly and annotation of Periplaneta americana reveal a comprehensive cockroach allergen profile.</title>
        <authorList>
            <person name="Wang L."/>
            <person name="Xiong Q."/>
            <person name="Saelim N."/>
            <person name="Wang L."/>
            <person name="Nong W."/>
            <person name="Wan A.T."/>
            <person name="Shi M."/>
            <person name="Liu X."/>
            <person name="Cao Q."/>
            <person name="Hui J.H.L."/>
            <person name="Sookrung N."/>
            <person name="Leung T.F."/>
            <person name="Tungtrongchitr A."/>
            <person name="Tsui S.K.W."/>
        </authorList>
    </citation>
    <scope>NUCLEOTIDE SEQUENCE [LARGE SCALE GENOMIC DNA]</scope>
    <source>
        <strain evidence="1">PWHHKU_190912</strain>
    </source>
</reference>
<dbReference type="Proteomes" id="UP001148838">
    <property type="component" value="Unassembled WGS sequence"/>
</dbReference>
<proteinExistence type="predicted"/>
<keyword evidence="2" id="KW-1185">Reference proteome</keyword>
<evidence type="ECO:0000313" key="1">
    <source>
        <dbReference type="EMBL" id="KAJ4440612.1"/>
    </source>
</evidence>
<protein>
    <submittedName>
        <fullName evidence="1">Uncharacterized protein</fullName>
    </submittedName>
</protein>